<keyword evidence="2" id="KW-1133">Transmembrane helix</keyword>
<dbReference type="InterPro" id="IPR050469">
    <property type="entry name" value="Diguanylate_Cyclase"/>
</dbReference>
<dbReference type="EMBL" id="BBPI01000064">
    <property type="protein sequence ID" value="GAM01471.1"/>
    <property type="molecule type" value="Genomic_DNA"/>
</dbReference>
<dbReference type="SUPFAM" id="SSF55073">
    <property type="entry name" value="Nucleotide cyclase"/>
    <property type="match status" value="1"/>
</dbReference>
<feature type="transmembrane region" description="Helical" evidence="2">
    <location>
        <begin position="152"/>
        <end position="177"/>
    </location>
</feature>
<feature type="transmembrane region" description="Helical" evidence="2">
    <location>
        <begin position="40"/>
        <end position="57"/>
    </location>
</feature>
<keyword evidence="5" id="KW-1185">Reference proteome</keyword>
<protein>
    <recommendedName>
        <fullName evidence="1">diguanylate cyclase</fullName>
        <ecNumber evidence="1">2.7.7.65</ecNumber>
    </recommendedName>
</protein>
<reference evidence="4 5" key="1">
    <citation type="submission" date="2014-11" db="EMBL/GenBank/DDBJ databases">
        <title>Whole genome shotgun sequence of Sphingomonas parapaucimobilis NBRC 15100.</title>
        <authorList>
            <person name="Katano-Makiyama Y."/>
            <person name="Hosoyama A."/>
            <person name="Hashimoto M."/>
            <person name="Hosoyama Y."/>
            <person name="Noguchi M."/>
            <person name="Numata M."/>
            <person name="Tsuchikane K."/>
            <person name="Hirakata S."/>
            <person name="Uohara A."/>
            <person name="Shimodaira J."/>
            <person name="Ohji S."/>
            <person name="Ichikawa N."/>
            <person name="Kimura A."/>
            <person name="Yamazoe A."/>
            <person name="Fujita N."/>
        </authorList>
    </citation>
    <scope>NUCLEOTIDE SEQUENCE [LARGE SCALE GENOMIC DNA]</scope>
    <source>
        <strain evidence="4 5">NBRC 15100</strain>
    </source>
</reference>
<dbReference type="InterPro" id="IPR043128">
    <property type="entry name" value="Rev_trsase/Diguanyl_cyclase"/>
</dbReference>
<dbReference type="SMART" id="SM00267">
    <property type="entry name" value="GGDEF"/>
    <property type="match status" value="1"/>
</dbReference>
<dbReference type="PROSITE" id="PS50887">
    <property type="entry name" value="GGDEF"/>
    <property type="match status" value="1"/>
</dbReference>
<dbReference type="PANTHER" id="PTHR45138">
    <property type="entry name" value="REGULATORY COMPONENTS OF SENSORY TRANSDUCTION SYSTEM"/>
    <property type="match status" value="1"/>
</dbReference>
<feature type="transmembrane region" description="Helical" evidence="2">
    <location>
        <begin position="6"/>
        <end position="28"/>
    </location>
</feature>
<evidence type="ECO:0000313" key="4">
    <source>
        <dbReference type="EMBL" id="GAM01471.1"/>
    </source>
</evidence>
<keyword evidence="2" id="KW-0812">Transmembrane</keyword>
<name>A0A0A1W8M4_9SPHN</name>
<evidence type="ECO:0000259" key="3">
    <source>
        <dbReference type="PROSITE" id="PS50887"/>
    </source>
</evidence>
<comment type="caution">
    <text evidence="4">The sequence shown here is derived from an EMBL/GenBank/DDBJ whole genome shotgun (WGS) entry which is preliminary data.</text>
</comment>
<organism evidence="4 5">
    <name type="scientific">Sphingomonas parapaucimobilis NBRC 15100</name>
    <dbReference type="NCBI Taxonomy" id="1219049"/>
    <lineage>
        <taxon>Bacteria</taxon>
        <taxon>Pseudomonadati</taxon>
        <taxon>Pseudomonadota</taxon>
        <taxon>Alphaproteobacteria</taxon>
        <taxon>Sphingomonadales</taxon>
        <taxon>Sphingomonadaceae</taxon>
        <taxon>Sphingomonas</taxon>
    </lineage>
</organism>
<gene>
    <name evidence="4" type="ORF">SP5_064_00040</name>
</gene>
<dbReference type="GO" id="GO:1902201">
    <property type="term" value="P:negative regulation of bacterial-type flagellum-dependent cell motility"/>
    <property type="evidence" value="ECO:0007669"/>
    <property type="project" value="TreeGrafter"/>
</dbReference>
<accession>A0A0A1W8M4</accession>
<dbReference type="PANTHER" id="PTHR45138:SF24">
    <property type="entry name" value="DIGUANYLATE CYCLASE DGCC-RELATED"/>
    <property type="match status" value="1"/>
</dbReference>
<dbReference type="AlphaFoldDB" id="A0A0A1W8M4"/>
<feature type="domain" description="GGDEF" evidence="3">
    <location>
        <begin position="247"/>
        <end position="380"/>
    </location>
</feature>
<feature type="transmembrane region" description="Helical" evidence="2">
    <location>
        <begin position="119"/>
        <end position="140"/>
    </location>
</feature>
<evidence type="ECO:0000256" key="2">
    <source>
        <dbReference type="SAM" id="Phobius"/>
    </source>
</evidence>
<dbReference type="EC" id="2.7.7.65" evidence="1"/>
<dbReference type="InterPro" id="IPR029787">
    <property type="entry name" value="Nucleotide_cyclase"/>
</dbReference>
<dbReference type="GO" id="GO:0052621">
    <property type="term" value="F:diguanylate cyclase activity"/>
    <property type="evidence" value="ECO:0007669"/>
    <property type="project" value="UniProtKB-EC"/>
</dbReference>
<dbReference type="CDD" id="cd01949">
    <property type="entry name" value="GGDEF"/>
    <property type="match status" value="1"/>
</dbReference>
<dbReference type="InterPro" id="IPR000160">
    <property type="entry name" value="GGDEF_dom"/>
</dbReference>
<feature type="transmembrane region" description="Helical" evidence="2">
    <location>
        <begin position="69"/>
        <end position="88"/>
    </location>
</feature>
<sequence>MILDVFTIQVIAAISHFIIGALHLTPGLTRRDRGGWVRDWGLAKILIGLANGLSLLFDGSNTMPVERLLNLTLVIGLALSIRSTATISGRTPPRLLMLLFGATGAALVALLLFDPHDVRWTVAAMGMARTLCLLSLTWLVTGIARREGLKTAWIMAGIFALSTMAFLLNMALNLIGFTFPDWQAQTDPIAHWSVGIAIIMVTLTHFSLLLIESERTQRELREQACRDSLTGALNRFGLDQNRIAMHGPVALLLIDIDHFKALNDTKGHAAGDLVLRLLVDLAQAELGARGQVVRIGGDEFLCVLPAASHAEADLLRKALSQRFDRAVVAAVDSPYPPSLSIGLATGSADKGLDRLIRQADEAMYAIKRVRHARRPHAQAA</sequence>
<feature type="transmembrane region" description="Helical" evidence="2">
    <location>
        <begin position="95"/>
        <end position="113"/>
    </location>
</feature>
<dbReference type="GO" id="GO:0043709">
    <property type="term" value="P:cell adhesion involved in single-species biofilm formation"/>
    <property type="evidence" value="ECO:0007669"/>
    <property type="project" value="TreeGrafter"/>
</dbReference>
<keyword evidence="2" id="KW-0472">Membrane</keyword>
<dbReference type="Proteomes" id="UP000032305">
    <property type="component" value="Unassembled WGS sequence"/>
</dbReference>
<feature type="transmembrane region" description="Helical" evidence="2">
    <location>
        <begin position="189"/>
        <end position="211"/>
    </location>
</feature>
<dbReference type="RefSeq" id="WP_042488256.1">
    <property type="nucleotide sequence ID" value="NZ_BBPI01000064.1"/>
</dbReference>
<dbReference type="NCBIfam" id="TIGR00254">
    <property type="entry name" value="GGDEF"/>
    <property type="match status" value="1"/>
</dbReference>
<dbReference type="eggNOG" id="COG2199">
    <property type="taxonomic scope" value="Bacteria"/>
</dbReference>
<dbReference type="Gene3D" id="3.30.70.270">
    <property type="match status" value="1"/>
</dbReference>
<evidence type="ECO:0000313" key="5">
    <source>
        <dbReference type="Proteomes" id="UP000032305"/>
    </source>
</evidence>
<proteinExistence type="predicted"/>
<dbReference type="Pfam" id="PF00990">
    <property type="entry name" value="GGDEF"/>
    <property type="match status" value="1"/>
</dbReference>
<evidence type="ECO:0000256" key="1">
    <source>
        <dbReference type="ARBA" id="ARBA00012528"/>
    </source>
</evidence>
<dbReference type="GO" id="GO:0005886">
    <property type="term" value="C:plasma membrane"/>
    <property type="evidence" value="ECO:0007669"/>
    <property type="project" value="TreeGrafter"/>
</dbReference>